<evidence type="ECO:0000313" key="9">
    <source>
        <dbReference type="EMBL" id="ACL69331.1"/>
    </source>
</evidence>
<keyword evidence="6 8" id="KW-1133">Transmembrane helix</keyword>
<reference evidence="9 10" key="1">
    <citation type="journal article" date="2009" name="PLoS ONE">
        <title>Genome analysis of the anaerobic thermohalophilic bacterium Halothermothrix orenii.</title>
        <authorList>
            <person name="Mavromatis K."/>
            <person name="Ivanova N."/>
            <person name="Anderson I."/>
            <person name="Lykidis A."/>
            <person name="Hooper S.D."/>
            <person name="Sun H."/>
            <person name="Kunin V."/>
            <person name="Lapidus A."/>
            <person name="Hugenholtz P."/>
            <person name="Patel B."/>
            <person name="Kyrpides N.C."/>
        </authorList>
    </citation>
    <scope>NUCLEOTIDE SEQUENCE [LARGE SCALE GENOMIC DNA]</scope>
    <source>
        <strain evidence="10">H 168 / OCM 544 / DSM 9562</strain>
    </source>
</reference>
<keyword evidence="5 8" id="KW-0812">Transmembrane</keyword>
<evidence type="ECO:0000256" key="3">
    <source>
        <dbReference type="ARBA" id="ARBA00022448"/>
    </source>
</evidence>
<dbReference type="eggNOG" id="COG0628">
    <property type="taxonomic scope" value="Bacteria"/>
</dbReference>
<evidence type="ECO:0000256" key="1">
    <source>
        <dbReference type="ARBA" id="ARBA00004651"/>
    </source>
</evidence>
<organism evidence="9 10">
    <name type="scientific">Halothermothrix orenii (strain H 168 / OCM 544 / DSM 9562)</name>
    <dbReference type="NCBI Taxonomy" id="373903"/>
    <lineage>
        <taxon>Bacteria</taxon>
        <taxon>Bacillati</taxon>
        <taxon>Bacillota</taxon>
        <taxon>Clostridia</taxon>
        <taxon>Halanaerobiales</taxon>
        <taxon>Halothermotrichaceae</taxon>
        <taxon>Halothermothrix</taxon>
    </lineage>
</organism>
<feature type="transmembrane region" description="Helical" evidence="8">
    <location>
        <begin position="211"/>
        <end position="228"/>
    </location>
</feature>
<dbReference type="OrthoDB" id="9793390at2"/>
<evidence type="ECO:0000256" key="5">
    <source>
        <dbReference type="ARBA" id="ARBA00022692"/>
    </source>
</evidence>
<dbReference type="RefSeq" id="WP_012635519.1">
    <property type="nucleotide sequence ID" value="NC_011899.1"/>
</dbReference>
<gene>
    <name evidence="9" type="ordered locus">Hore_05740</name>
</gene>
<keyword evidence="7 8" id="KW-0472">Membrane</keyword>
<comment type="similarity">
    <text evidence="2">Belongs to the autoinducer-2 exporter (AI-2E) (TC 2.A.86) family.</text>
</comment>
<name>B8D2A4_HALOH</name>
<keyword evidence="10" id="KW-1185">Reference proteome</keyword>
<dbReference type="Proteomes" id="UP000000719">
    <property type="component" value="Chromosome"/>
</dbReference>
<dbReference type="STRING" id="373903.Hore_05740"/>
<evidence type="ECO:0000313" key="10">
    <source>
        <dbReference type="Proteomes" id="UP000000719"/>
    </source>
</evidence>
<feature type="transmembrane region" description="Helical" evidence="8">
    <location>
        <begin position="149"/>
        <end position="170"/>
    </location>
</feature>
<protein>
    <submittedName>
        <fullName evidence="9">Predicted permease</fullName>
    </submittedName>
</protein>
<dbReference type="PANTHER" id="PTHR21716:SF53">
    <property type="entry name" value="PERMEASE PERM-RELATED"/>
    <property type="match status" value="1"/>
</dbReference>
<feature type="transmembrane region" description="Helical" evidence="8">
    <location>
        <begin position="63"/>
        <end position="86"/>
    </location>
</feature>
<dbReference type="KEGG" id="hor:Hore_05740"/>
<evidence type="ECO:0000256" key="6">
    <source>
        <dbReference type="ARBA" id="ARBA00022989"/>
    </source>
</evidence>
<dbReference type="PANTHER" id="PTHR21716">
    <property type="entry name" value="TRANSMEMBRANE PROTEIN"/>
    <property type="match status" value="1"/>
</dbReference>
<feature type="transmembrane region" description="Helical" evidence="8">
    <location>
        <begin position="9"/>
        <end position="26"/>
    </location>
</feature>
<dbReference type="GO" id="GO:0005886">
    <property type="term" value="C:plasma membrane"/>
    <property type="evidence" value="ECO:0007669"/>
    <property type="project" value="UniProtKB-SubCell"/>
</dbReference>
<keyword evidence="4" id="KW-1003">Cell membrane</keyword>
<dbReference type="EMBL" id="CP001098">
    <property type="protein sequence ID" value="ACL69331.1"/>
    <property type="molecule type" value="Genomic_DNA"/>
</dbReference>
<accession>B8D2A4</accession>
<feature type="transmembrane region" description="Helical" evidence="8">
    <location>
        <begin position="248"/>
        <end position="280"/>
    </location>
</feature>
<feature type="transmembrane region" description="Helical" evidence="8">
    <location>
        <begin position="32"/>
        <end position="51"/>
    </location>
</feature>
<dbReference type="GO" id="GO:0055085">
    <property type="term" value="P:transmembrane transport"/>
    <property type="evidence" value="ECO:0007669"/>
    <property type="project" value="TreeGrafter"/>
</dbReference>
<dbReference type="AlphaFoldDB" id="B8D2A4"/>
<sequence>MLKRYKNELKIGIMLLVLGGIIYFILLIKKVLLPFVFGTFLAYLFNPLITFLRKRNISRITALYILILVVLILFISISIFILPIFIRELEELTVTLPKYVNSLEKYVEYVNREYRRIHLPEVIKEVIDQALAKLENFILNFIENLTTSVINSLTYIVSLFISPIITYYILKDYEEIQSSFLNIVPKKYRKPVLKSGREISKIFVGFLRGQIWVSIIVGVFSTLGLMLFKVKFYLLLGILAGITNMIPYFGPVIGAIPAVMIAFLSSPVKAFGVIILFSLIQQVESSIIGPKIFSNRVGLHPLTIIFVLLAGADIFDGWGLIFAVPVAGSLKVIFKIFIEQIISIKGLSGQE</sequence>
<comment type="subcellular location">
    <subcellularLocation>
        <location evidence="1">Cell membrane</location>
        <topology evidence="1">Multi-pass membrane protein</topology>
    </subcellularLocation>
</comment>
<proteinExistence type="inferred from homology"/>
<dbReference type="Pfam" id="PF01594">
    <property type="entry name" value="AI-2E_transport"/>
    <property type="match status" value="1"/>
</dbReference>
<evidence type="ECO:0000256" key="7">
    <source>
        <dbReference type="ARBA" id="ARBA00023136"/>
    </source>
</evidence>
<dbReference type="HOGENOM" id="CLU_031275_8_1_9"/>
<evidence type="ECO:0000256" key="2">
    <source>
        <dbReference type="ARBA" id="ARBA00009773"/>
    </source>
</evidence>
<dbReference type="InterPro" id="IPR002549">
    <property type="entry name" value="AI-2E-like"/>
</dbReference>
<evidence type="ECO:0000256" key="8">
    <source>
        <dbReference type="SAM" id="Phobius"/>
    </source>
</evidence>
<keyword evidence="3" id="KW-0813">Transport</keyword>
<evidence type="ECO:0000256" key="4">
    <source>
        <dbReference type="ARBA" id="ARBA00022475"/>
    </source>
</evidence>